<dbReference type="AlphaFoldDB" id="A0A369AIW1"/>
<evidence type="ECO:0000313" key="3">
    <source>
        <dbReference type="Proteomes" id="UP000253034"/>
    </source>
</evidence>
<dbReference type="SUPFAM" id="SSF82714">
    <property type="entry name" value="Multidrug efflux transporter AcrB TolC docking domain, DN and DC subdomains"/>
    <property type="match status" value="2"/>
</dbReference>
<feature type="transmembrane region" description="Helical" evidence="1">
    <location>
        <begin position="12"/>
        <end position="32"/>
    </location>
</feature>
<feature type="transmembrane region" description="Helical" evidence="1">
    <location>
        <begin position="460"/>
        <end position="483"/>
    </location>
</feature>
<dbReference type="PANTHER" id="PTHR32063:SF0">
    <property type="entry name" value="SWARMING MOTILITY PROTEIN SWRC"/>
    <property type="match status" value="1"/>
</dbReference>
<dbReference type="Gene3D" id="3.30.70.1320">
    <property type="entry name" value="Multidrug efflux transporter AcrB pore domain like"/>
    <property type="match status" value="1"/>
</dbReference>
<dbReference type="SUPFAM" id="SSF82866">
    <property type="entry name" value="Multidrug efflux transporter AcrB transmembrane domain"/>
    <property type="match status" value="2"/>
</dbReference>
<feature type="transmembrane region" description="Helical" evidence="1">
    <location>
        <begin position="955"/>
        <end position="976"/>
    </location>
</feature>
<accession>A0A369AIW1</accession>
<organism evidence="2 3">
    <name type="scientific">Anaerobacterium chartisolvens</name>
    <dbReference type="NCBI Taxonomy" id="1297424"/>
    <lineage>
        <taxon>Bacteria</taxon>
        <taxon>Bacillati</taxon>
        <taxon>Bacillota</taxon>
        <taxon>Clostridia</taxon>
        <taxon>Eubacteriales</taxon>
        <taxon>Oscillospiraceae</taxon>
        <taxon>Anaerobacterium</taxon>
    </lineage>
</organism>
<dbReference type="GO" id="GO:0042910">
    <property type="term" value="F:xenobiotic transmembrane transporter activity"/>
    <property type="evidence" value="ECO:0007669"/>
    <property type="project" value="TreeGrafter"/>
</dbReference>
<keyword evidence="1" id="KW-0472">Membrane</keyword>
<comment type="caution">
    <text evidence="2">The sequence shown here is derived from an EMBL/GenBank/DDBJ whole genome shotgun (WGS) entry which is preliminary data.</text>
</comment>
<dbReference type="GO" id="GO:0005886">
    <property type="term" value="C:plasma membrane"/>
    <property type="evidence" value="ECO:0007669"/>
    <property type="project" value="TreeGrafter"/>
</dbReference>
<feature type="transmembrane region" description="Helical" evidence="1">
    <location>
        <begin position="988"/>
        <end position="1012"/>
    </location>
</feature>
<name>A0A369AIW1_9FIRM</name>
<dbReference type="Gene3D" id="3.30.70.1430">
    <property type="entry name" value="Multidrug efflux transporter AcrB pore domain"/>
    <property type="match status" value="2"/>
</dbReference>
<gene>
    <name evidence="2" type="ORF">DFR58_14612</name>
</gene>
<sequence>MSITELSIKRPAAVVMVVILILSLGAIGYLNLGADLLPSNNIPIITIVTAYQGAGVEEVEKQVIKPIEDAVCGLSGIDSIRSISGVGYGYSIITFSMETNMEQAFMDIQQALGDISDKLPDEASKPILKKVDNNSEAIMMLTVSGDAPYEELYYQSDNLKKELEKLKGVGNVSMQGALQKELSVNVDKAALDYYGLNINAIVNRLLSENLNGPAGKIEQGVKIQTLRVIGEFDSISEIESLRIFTPRGGIIRLADVADIEFAPPDQDRIIRLNQQQSIGLFIQKQSDANIVETIDRIKKELDSFKQGLPEGIEITVATDGGSFINSTLSEVKKNLIEGIITTCIVMLLFLRSWRSSLIVLVSIPTSLIATFFMMYVLGFTLNIMSLVALSLCIGILVDDSIVVLENIQRHLKMGKNPMKAALEGRKEIGMAAIAITLCDVVVFGPVAFMSGMIGQFFKEFGLTVVSATLFSLVVSFTLTPVLASRLLKSNQPGGSEETLNAKKKGVFSKFVERLSEYYGGLLSWSLNNRWKVICVVAAGIAASCMLIPLKFISTEFLPATDQGALTLNVSLTPGTSLEQTDDKIKLVENYLKELPGVKNFLSTVGQEDDSSTGKIAVNLVDKNSRKKSQSQMAKEIRAWGKAIPGIDFSVIEASIVGVTSIDGAKPVVLNITGSDSEVLRQLSGDIEKAVRSIPGITDVSNSSKSSISEFYVDVDHLAASEYGITAADIAGTLRTAVNGTQAGVFRKDGDQYDIMVKFKEGQIVTSDEIGSVKIVGASGREIYLDQVASIGITDAPQELMRQDRRNMVSVSANIEGRALGSVNKDIQNELKEIDLPRGYEIKFGGDQSNMADSFDSLIKALIASVLLVYMILVVLYESFMTPLIRMLSLPCGIIGALASLALTGNSLNTVTLIGLIMLDGLASKNGTLLIDYTNTLMKKGMPLKAALLQSGKTRLKPILMTSITMIVGMLPAALAIGEGSEIKSGMAIALIGGMITSTLLSPILLPVVYTMMDDAKAIFSRKSGPEKITLEVQ</sequence>
<feature type="transmembrane region" description="Helical" evidence="1">
    <location>
        <begin position="428"/>
        <end position="448"/>
    </location>
</feature>
<feature type="transmembrane region" description="Helical" evidence="1">
    <location>
        <begin position="857"/>
        <end position="876"/>
    </location>
</feature>
<dbReference type="RefSeq" id="WP_114300299.1">
    <property type="nucleotide sequence ID" value="NZ_QPJT01000046.1"/>
</dbReference>
<dbReference type="InterPro" id="IPR001036">
    <property type="entry name" value="Acrflvin-R"/>
</dbReference>
<feature type="transmembrane region" description="Helical" evidence="1">
    <location>
        <begin position="334"/>
        <end position="350"/>
    </location>
</feature>
<feature type="transmembrane region" description="Helical" evidence="1">
    <location>
        <begin position="383"/>
        <end position="407"/>
    </location>
</feature>
<dbReference type="Gene3D" id="3.30.2090.10">
    <property type="entry name" value="Multidrug efflux transporter AcrB TolC docking domain, DN and DC subdomains"/>
    <property type="match status" value="2"/>
</dbReference>
<dbReference type="Proteomes" id="UP000253034">
    <property type="component" value="Unassembled WGS sequence"/>
</dbReference>
<feature type="transmembrane region" description="Helical" evidence="1">
    <location>
        <begin position="357"/>
        <end position="377"/>
    </location>
</feature>
<dbReference type="OrthoDB" id="9757876at2"/>
<dbReference type="InterPro" id="IPR027463">
    <property type="entry name" value="AcrB_DN_DC_subdom"/>
</dbReference>
<dbReference type="SUPFAM" id="SSF82693">
    <property type="entry name" value="Multidrug efflux transporter AcrB pore domain, PN1, PN2, PC1 and PC2 subdomains"/>
    <property type="match status" value="3"/>
</dbReference>
<keyword evidence="1" id="KW-1133">Transmembrane helix</keyword>
<evidence type="ECO:0000256" key="1">
    <source>
        <dbReference type="SAM" id="Phobius"/>
    </source>
</evidence>
<evidence type="ECO:0000313" key="2">
    <source>
        <dbReference type="EMBL" id="RCX08087.1"/>
    </source>
</evidence>
<keyword evidence="1" id="KW-0812">Transmembrane</keyword>
<dbReference type="Pfam" id="PF00873">
    <property type="entry name" value="ACR_tran"/>
    <property type="match status" value="1"/>
</dbReference>
<dbReference type="PRINTS" id="PR00702">
    <property type="entry name" value="ACRIFLAVINRP"/>
</dbReference>
<dbReference type="EMBL" id="QPJT01000046">
    <property type="protein sequence ID" value="RCX08087.1"/>
    <property type="molecule type" value="Genomic_DNA"/>
</dbReference>
<proteinExistence type="predicted"/>
<protein>
    <submittedName>
        <fullName evidence="2">HAE1 family hydrophobic/amphiphilic exporter-1</fullName>
    </submittedName>
</protein>
<reference evidence="2 3" key="1">
    <citation type="submission" date="2018-07" db="EMBL/GenBank/DDBJ databases">
        <title>Genomic Encyclopedia of Type Strains, Phase IV (KMG-IV): sequencing the most valuable type-strain genomes for metagenomic binning, comparative biology and taxonomic classification.</title>
        <authorList>
            <person name="Goeker M."/>
        </authorList>
    </citation>
    <scope>NUCLEOTIDE SEQUENCE [LARGE SCALE GENOMIC DNA]</scope>
    <source>
        <strain evidence="2 3">DSM 27016</strain>
    </source>
</reference>
<keyword evidence="3" id="KW-1185">Reference proteome</keyword>
<dbReference type="PANTHER" id="PTHR32063">
    <property type="match status" value="1"/>
</dbReference>
<dbReference type="Gene3D" id="3.30.70.1440">
    <property type="entry name" value="Multidrug efflux transporter AcrB pore domain"/>
    <property type="match status" value="1"/>
</dbReference>
<dbReference type="Gene3D" id="1.20.1640.10">
    <property type="entry name" value="Multidrug efflux transporter AcrB transmembrane domain"/>
    <property type="match status" value="2"/>
</dbReference>